<sequence>MFDSFMYDGMMVIPADDAGTSPRGAGWAEAWRCCARPVDVPGVFDSFMFDEAAWRAGRPAM</sequence>
<accession>A0A4R4WHY8</accession>
<proteinExistence type="predicted"/>
<keyword evidence="2" id="KW-1185">Reference proteome</keyword>
<organism evidence="1 2">
    <name type="scientific">Nonomuraea diastatica</name>
    <dbReference type="NCBI Taxonomy" id="1848329"/>
    <lineage>
        <taxon>Bacteria</taxon>
        <taxon>Bacillati</taxon>
        <taxon>Actinomycetota</taxon>
        <taxon>Actinomycetes</taxon>
        <taxon>Streptosporangiales</taxon>
        <taxon>Streptosporangiaceae</taxon>
        <taxon>Nonomuraea</taxon>
    </lineage>
</organism>
<dbReference type="Proteomes" id="UP000294543">
    <property type="component" value="Unassembled WGS sequence"/>
</dbReference>
<comment type="caution">
    <text evidence="1">The sequence shown here is derived from an EMBL/GenBank/DDBJ whole genome shotgun (WGS) entry which is preliminary data.</text>
</comment>
<gene>
    <name evidence="1" type="ORF">E1294_24050</name>
</gene>
<evidence type="ECO:0000313" key="2">
    <source>
        <dbReference type="Proteomes" id="UP000294543"/>
    </source>
</evidence>
<dbReference type="AlphaFoldDB" id="A0A4R4WHY8"/>
<reference evidence="1 2" key="1">
    <citation type="submission" date="2019-03" db="EMBL/GenBank/DDBJ databases">
        <title>Draft genome sequences of novel Actinobacteria.</title>
        <authorList>
            <person name="Sahin N."/>
            <person name="Ay H."/>
            <person name="Saygin H."/>
        </authorList>
    </citation>
    <scope>NUCLEOTIDE SEQUENCE [LARGE SCALE GENOMIC DNA]</scope>
    <source>
        <strain evidence="1 2">KC712</strain>
    </source>
</reference>
<protein>
    <submittedName>
        <fullName evidence="1">Uncharacterized protein</fullName>
    </submittedName>
</protein>
<dbReference type="EMBL" id="SMKP01000069">
    <property type="protein sequence ID" value="TDD18572.1"/>
    <property type="molecule type" value="Genomic_DNA"/>
</dbReference>
<name>A0A4R4WHY8_9ACTN</name>
<evidence type="ECO:0000313" key="1">
    <source>
        <dbReference type="EMBL" id="TDD18572.1"/>
    </source>
</evidence>